<dbReference type="SUPFAM" id="SSF161098">
    <property type="entry name" value="MetI-like"/>
    <property type="match status" value="1"/>
</dbReference>
<dbReference type="GO" id="GO:0005886">
    <property type="term" value="C:plasma membrane"/>
    <property type="evidence" value="ECO:0007669"/>
    <property type="project" value="UniProtKB-SubCell"/>
</dbReference>
<feature type="domain" description="ABC transmembrane type-1" evidence="6">
    <location>
        <begin position="26"/>
        <end position="89"/>
    </location>
</feature>
<protein>
    <submittedName>
        <fullName evidence="7">ABC transporter permease</fullName>
    </submittedName>
</protein>
<evidence type="ECO:0000259" key="6">
    <source>
        <dbReference type="PROSITE" id="PS50928"/>
    </source>
</evidence>
<organism evidence="7 8">
    <name type="scientific">Flexistipes sinusarabici</name>
    <dbReference type="NCBI Taxonomy" id="2352"/>
    <lineage>
        <taxon>Bacteria</taxon>
        <taxon>Pseudomonadati</taxon>
        <taxon>Deferribacterota</taxon>
        <taxon>Deferribacteres</taxon>
        <taxon>Deferribacterales</taxon>
        <taxon>Flexistipitaceae</taxon>
        <taxon>Flexistipes</taxon>
    </lineage>
</organism>
<evidence type="ECO:0000256" key="1">
    <source>
        <dbReference type="ARBA" id="ARBA00004651"/>
    </source>
</evidence>
<gene>
    <name evidence="7" type="ORF">FXF49_09080</name>
</gene>
<evidence type="ECO:0000256" key="3">
    <source>
        <dbReference type="ARBA" id="ARBA00022989"/>
    </source>
</evidence>
<evidence type="ECO:0000313" key="8">
    <source>
        <dbReference type="Proteomes" id="UP000323337"/>
    </source>
</evidence>
<dbReference type="Proteomes" id="UP000323337">
    <property type="component" value="Unassembled WGS sequence"/>
</dbReference>
<keyword evidence="2 5" id="KW-0812">Transmembrane</keyword>
<accession>A0A5D0MGR1</accession>
<dbReference type="PANTHER" id="PTHR43632:SF1">
    <property type="entry name" value="PERMEASE COMPONENT OF TUNGSTATE ABC TRANSPORTER"/>
    <property type="match status" value="1"/>
</dbReference>
<proteinExistence type="predicted"/>
<evidence type="ECO:0000256" key="4">
    <source>
        <dbReference type="ARBA" id="ARBA00023136"/>
    </source>
</evidence>
<feature type="transmembrane region" description="Helical" evidence="5">
    <location>
        <begin position="65"/>
        <end position="85"/>
    </location>
</feature>
<comment type="subcellular location">
    <subcellularLocation>
        <location evidence="1">Cell membrane</location>
        <topology evidence="1">Multi-pass membrane protein</topology>
    </subcellularLocation>
</comment>
<dbReference type="PROSITE" id="PS50928">
    <property type="entry name" value="ABC_TM1"/>
    <property type="match status" value="1"/>
</dbReference>
<evidence type="ECO:0000256" key="2">
    <source>
        <dbReference type="ARBA" id="ARBA00022692"/>
    </source>
</evidence>
<dbReference type="AlphaFoldDB" id="A0A5D0MGR1"/>
<dbReference type="InterPro" id="IPR049783">
    <property type="entry name" value="ABC_perm_TupB-like"/>
</dbReference>
<feature type="transmembrane region" description="Helical" evidence="5">
    <location>
        <begin position="34"/>
        <end position="53"/>
    </location>
</feature>
<evidence type="ECO:0000256" key="5">
    <source>
        <dbReference type="SAM" id="Phobius"/>
    </source>
</evidence>
<sequence>MDYFLNGIKNALILIATLDSETYSAIFTSLRASSLSLLASIIIGLPLGFFLGFYNFRGKKIVKNIVNSLLSLPTVVVGLFVYMFISSRG</sequence>
<dbReference type="PANTHER" id="PTHR43632">
    <property type="entry name" value="PERMEASE COMPONENT OF TUNGSTATE ABC TRANSPORTER"/>
    <property type="match status" value="1"/>
</dbReference>
<dbReference type="InterPro" id="IPR000515">
    <property type="entry name" value="MetI-like"/>
</dbReference>
<dbReference type="InterPro" id="IPR035906">
    <property type="entry name" value="MetI-like_sf"/>
</dbReference>
<reference evidence="7 8" key="1">
    <citation type="submission" date="2019-08" db="EMBL/GenBank/DDBJ databases">
        <title>Genomic characterization of a novel candidate phylum (ARYD3) from a high temperature, high salinity tertiary oil reservoir in north central Oklahoma, USA.</title>
        <authorList>
            <person name="Youssef N.H."/>
            <person name="Yadav A."/>
            <person name="Elshahed M.S."/>
        </authorList>
    </citation>
    <scope>NUCLEOTIDE SEQUENCE [LARGE SCALE GENOMIC DNA]</scope>
    <source>
        <strain evidence="7">ARYD1</strain>
    </source>
</reference>
<keyword evidence="4 5" id="KW-0472">Membrane</keyword>
<name>A0A5D0MGR1_FLESI</name>
<dbReference type="Gene3D" id="1.10.3720.10">
    <property type="entry name" value="MetI-like"/>
    <property type="match status" value="1"/>
</dbReference>
<dbReference type="GO" id="GO:0055085">
    <property type="term" value="P:transmembrane transport"/>
    <property type="evidence" value="ECO:0007669"/>
    <property type="project" value="InterPro"/>
</dbReference>
<evidence type="ECO:0000313" key="7">
    <source>
        <dbReference type="EMBL" id="TYB32904.1"/>
    </source>
</evidence>
<keyword evidence="3 5" id="KW-1133">Transmembrane helix</keyword>
<feature type="non-terminal residue" evidence="7">
    <location>
        <position position="89"/>
    </location>
</feature>
<comment type="caution">
    <text evidence="7">The sequence shown here is derived from an EMBL/GenBank/DDBJ whole genome shotgun (WGS) entry which is preliminary data.</text>
</comment>
<dbReference type="EMBL" id="VSIV01000239">
    <property type="protein sequence ID" value="TYB32904.1"/>
    <property type="molecule type" value="Genomic_DNA"/>
</dbReference>